<reference evidence="5" key="1">
    <citation type="submission" date="2020-05" db="EMBL/GenBank/DDBJ databases">
        <authorList>
            <person name="Chiriac C."/>
            <person name="Salcher M."/>
            <person name="Ghai R."/>
            <person name="Kavagutti S V."/>
        </authorList>
    </citation>
    <scope>NUCLEOTIDE SEQUENCE</scope>
</reference>
<dbReference type="GO" id="GO:0043138">
    <property type="term" value="F:3'-5' DNA helicase activity"/>
    <property type="evidence" value="ECO:0007669"/>
    <property type="project" value="TreeGrafter"/>
</dbReference>
<dbReference type="InterPro" id="IPR027417">
    <property type="entry name" value="P-loop_NTPase"/>
</dbReference>
<sequence>MPVIAKVAVVSNLPQLDKLFDYLVPDELVSVTWVGSRVKVPFGKSAKAYEGFIFQLETSSDFPGQLSSVQEVIGTKPALSAELIEYLQDLAVRSASPIGEILKLAVPPHMPRAFKAHIDLAEPQLIPVKAAPLLENVRAQELVRKASKHAVLERPTIASLGVGPDVRNFPSWVVSMCSIAALNLQEGKSSIFAVPDFRDQEVLLEALGVFDLDDFIANFSQEQPKSKIYEAYLLALDETPRVIVGSRSVILAPAHKLGTIAIFDDGDRSFTDQSAPYLNARDNALLRQSIQECSLVFLSYSRSTDIQRLVETGYLKDSSETFPKPKISVSEPGFRVDSHAFKAIKKGLETGSVLVQVASKGESTALFCSSCDKRVSCQVCAGPVWVDGSGVRKCRWCNAFSPSVACECGSIEISKGRAGSSRTASELGRSFPNSKVIESTGDNRVLSVSQGKNLVIATAGAEPFVIEGYRAVVILDAQTLLSRQNLRATEDAVRLWSNAISKLATDGEAVLVGVSSPLSQKFCLWQQREIAADELASRRELSLPPALRLGSVAGSQVMLVELAQSLASFGKVKVLGPAPHVKGNDSSEWRLIVKYNYSDTVEVAKHLRGEAIRLSRGKSVLAASGRAVRALKVRMSDGDVV</sequence>
<gene>
    <name evidence="5" type="ORF">UFOPK3389_00528</name>
</gene>
<dbReference type="PANTHER" id="PTHR30580">
    <property type="entry name" value="PRIMOSOMAL PROTEIN N"/>
    <property type="match status" value="1"/>
</dbReference>
<organism evidence="5">
    <name type="scientific">freshwater metagenome</name>
    <dbReference type="NCBI Taxonomy" id="449393"/>
    <lineage>
        <taxon>unclassified sequences</taxon>
        <taxon>metagenomes</taxon>
        <taxon>ecological metagenomes</taxon>
    </lineage>
</organism>
<evidence type="ECO:0000256" key="2">
    <source>
        <dbReference type="ARBA" id="ARBA00022840"/>
    </source>
</evidence>
<dbReference type="Gene3D" id="3.40.50.300">
    <property type="entry name" value="P-loop containing nucleotide triphosphate hydrolases"/>
    <property type="match status" value="1"/>
</dbReference>
<evidence type="ECO:0000256" key="3">
    <source>
        <dbReference type="ARBA" id="ARBA00023125"/>
    </source>
</evidence>
<dbReference type="GO" id="GO:0006302">
    <property type="term" value="P:double-strand break repair"/>
    <property type="evidence" value="ECO:0007669"/>
    <property type="project" value="TreeGrafter"/>
</dbReference>
<protein>
    <submittedName>
        <fullName evidence="5">Unannotated protein</fullName>
    </submittedName>
</protein>
<feature type="domain" description="Primosomal protein N' 3' DNA-binding" evidence="4">
    <location>
        <begin position="9"/>
        <end position="107"/>
    </location>
</feature>
<keyword evidence="1" id="KW-0547">Nucleotide-binding</keyword>
<evidence type="ECO:0000259" key="4">
    <source>
        <dbReference type="Pfam" id="PF17764"/>
    </source>
</evidence>
<dbReference type="GO" id="GO:0006310">
    <property type="term" value="P:DNA recombination"/>
    <property type="evidence" value="ECO:0007669"/>
    <property type="project" value="TreeGrafter"/>
</dbReference>
<dbReference type="Pfam" id="PF17764">
    <property type="entry name" value="PriA_3primeBD"/>
    <property type="match status" value="1"/>
</dbReference>
<evidence type="ECO:0000313" key="5">
    <source>
        <dbReference type="EMBL" id="CAB4867312.1"/>
    </source>
</evidence>
<dbReference type="GO" id="GO:0006270">
    <property type="term" value="P:DNA replication initiation"/>
    <property type="evidence" value="ECO:0007669"/>
    <property type="project" value="TreeGrafter"/>
</dbReference>
<dbReference type="Gene3D" id="3.40.1440.60">
    <property type="entry name" value="PriA, 3(prime) DNA-binding domain"/>
    <property type="match status" value="1"/>
</dbReference>
<dbReference type="GO" id="GO:0003677">
    <property type="term" value="F:DNA binding"/>
    <property type="evidence" value="ECO:0007669"/>
    <property type="project" value="UniProtKB-KW"/>
</dbReference>
<evidence type="ECO:0000256" key="1">
    <source>
        <dbReference type="ARBA" id="ARBA00022741"/>
    </source>
</evidence>
<keyword evidence="3" id="KW-0238">DNA-binding</keyword>
<keyword evidence="2" id="KW-0067">ATP-binding</keyword>
<dbReference type="InterPro" id="IPR042115">
    <property type="entry name" value="PriA_3primeBD_sf"/>
</dbReference>
<dbReference type="EMBL" id="CAFBLL010000089">
    <property type="protein sequence ID" value="CAB4867312.1"/>
    <property type="molecule type" value="Genomic_DNA"/>
</dbReference>
<dbReference type="AlphaFoldDB" id="A0A6J7D8M2"/>
<name>A0A6J7D8M2_9ZZZZ</name>
<proteinExistence type="predicted"/>
<dbReference type="InterPro" id="IPR041222">
    <property type="entry name" value="PriA_3primeBD"/>
</dbReference>
<dbReference type="PANTHER" id="PTHR30580:SF0">
    <property type="entry name" value="PRIMOSOMAL PROTEIN N"/>
    <property type="match status" value="1"/>
</dbReference>
<dbReference type="GO" id="GO:0005524">
    <property type="term" value="F:ATP binding"/>
    <property type="evidence" value="ECO:0007669"/>
    <property type="project" value="UniProtKB-KW"/>
</dbReference>
<accession>A0A6J7D8M2</accession>